<keyword evidence="1" id="KW-0732">Signal</keyword>
<organism evidence="2 3">
    <name type="scientific">Neohortaea acidophila</name>
    <dbReference type="NCBI Taxonomy" id="245834"/>
    <lineage>
        <taxon>Eukaryota</taxon>
        <taxon>Fungi</taxon>
        <taxon>Dikarya</taxon>
        <taxon>Ascomycota</taxon>
        <taxon>Pezizomycotina</taxon>
        <taxon>Dothideomycetes</taxon>
        <taxon>Dothideomycetidae</taxon>
        <taxon>Mycosphaerellales</taxon>
        <taxon>Teratosphaeriaceae</taxon>
        <taxon>Neohortaea</taxon>
    </lineage>
</organism>
<dbReference type="EMBL" id="MU001638">
    <property type="protein sequence ID" value="KAF2481223.1"/>
    <property type="molecule type" value="Genomic_DNA"/>
</dbReference>
<sequence>MKLSYLSIFLFSSASTAAVNRTATNGWGSTPAQRHYIDAAQAGQAIQAAVAYSDANGLANNIAIYDPSSRLVAFLRMDNAYLGSVDISMKKAQTVTYFNGLFPSYGLYNRSKPAGDLWGIEETNGGLVVFGGGQPIYDDDGYFIGAIGVSGGTVTQDVDTAVAGAQAVGSTLTDYTVDWTSCEAVGCCAPYCSNHL</sequence>
<dbReference type="PANTHER" id="PTHR34309:SF1">
    <property type="entry name" value="PROTEIN GLCG"/>
    <property type="match status" value="1"/>
</dbReference>
<dbReference type="Gene3D" id="3.30.450.150">
    <property type="entry name" value="Haem-degrading domain"/>
    <property type="match status" value="1"/>
</dbReference>
<dbReference type="SUPFAM" id="SSF143744">
    <property type="entry name" value="GlcG-like"/>
    <property type="match status" value="1"/>
</dbReference>
<name>A0A6A6PP56_9PEZI</name>
<evidence type="ECO:0000313" key="2">
    <source>
        <dbReference type="EMBL" id="KAF2481223.1"/>
    </source>
</evidence>
<evidence type="ECO:0000313" key="3">
    <source>
        <dbReference type="Proteomes" id="UP000799767"/>
    </source>
</evidence>
<dbReference type="RefSeq" id="XP_033587793.1">
    <property type="nucleotide sequence ID" value="XM_033731380.1"/>
</dbReference>
<dbReference type="GeneID" id="54472382"/>
<feature type="signal peptide" evidence="1">
    <location>
        <begin position="1"/>
        <end position="18"/>
    </location>
</feature>
<accession>A0A6A6PP56</accession>
<dbReference type="InterPro" id="IPR038084">
    <property type="entry name" value="PduO/GlcC-like_sf"/>
</dbReference>
<protein>
    <recommendedName>
        <fullName evidence="4">DUF336-domain-containing protein</fullName>
    </recommendedName>
</protein>
<proteinExistence type="predicted"/>
<dbReference type="PANTHER" id="PTHR34309">
    <property type="entry name" value="SLR1406 PROTEIN"/>
    <property type="match status" value="1"/>
</dbReference>
<evidence type="ECO:0000256" key="1">
    <source>
        <dbReference type="SAM" id="SignalP"/>
    </source>
</evidence>
<keyword evidence="3" id="KW-1185">Reference proteome</keyword>
<dbReference type="Pfam" id="PF03928">
    <property type="entry name" value="HbpS-like"/>
    <property type="match status" value="1"/>
</dbReference>
<feature type="chain" id="PRO_5025466964" description="DUF336-domain-containing protein" evidence="1">
    <location>
        <begin position="19"/>
        <end position="196"/>
    </location>
</feature>
<evidence type="ECO:0008006" key="4">
    <source>
        <dbReference type="Google" id="ProtNLM"/>
    </source>
</evidence>
<dbReference type="InterPro" id="IPR052517">
    <property type="entry name" value="GlcG_carb_metab_protein"/>
</dbReference>
<gene>
    <name evidence="2" type="ORF">BDY17DRAFT_253919</name>
</gene>
<dbReference type="OrthoDB" id="5075159at2759"/>
<dbReference type="Proteomes" id="UP000799767">
    <property type="component" value="Unassembled WGS sequence"/>
</dbReference>
<reference evidence="2" key="1">
    <citation type="journal article" date="2020" name="Stud. Mycol.">
        <title>101 Dothideomycetes genomes: a test case for predicting lifestyles and emergence of pathogens.</title>
        <authorList>
            <person name="Haridas S."/>
            <person name="Albert R."/>
            <person name="Binder M."/>
            <person name="Bloem J."/>
            <person name="Labutti K."/>
            <person name="Salamov A."/>
            <person name="Andreopoulos B."/>
            <person name="Baker S."/>
            <person name="Barry K."/>
            <person name="Bills G."/>
            <person name="Bluhm B."/>
            <person name="Cannon C."/>
            <person name="Castanera R."/>
            <person name="Culley D."/>
            <person name="Daum C."/>
            <person name="Ezra D."/>
            <person name="Gonzalez J."/>
            <person name="Henrissat B."/>
            <person name="Kuo A."/>
            <person name="Liang C."/>
            <person name="Lipzen A."/>
            <person name="Lutzoni F."/>
            <person name="Magnuson J."/>
            <person name="Mondo S."/>
            <person name="Nolan M."/>
            <person name="Ohm R."/>
            <person name="Pangilinan J."/>
            <person name="Park H.-J."/>
            <person name="Ramirez L."/>
            <person name="Alfaro M."/>
            <person name="Sun H."/>
            <person name="Tritt A."/>
            <person name="Yoshinaga Y."/>
            <person name="Zwiers L.-H."/>
            <person name="Turgeon B."/>
            <person name="Goodwin S."/>
            <person name="Spatafora J."/>
            <person name="Crous P."/>
            <person name="Grigoriev I."/>
        </authorList>
    </citation>
    <scope>NUCLEOTIDE SEQUENCE</scope>
    <source>
        <strain evidence="2">CBS 113389</strain>
    </source>
</reference>
<dbReference type="AlphaFoldDB" id="A0A6A6PP56"/>
<dbReference type="InterPro" id="IPR005624">
    <property type="entry name" value="PduO/GlcC-like"/>
</dbReference>